<evidence type="ECO:0000256" key="5">
    <source>
        <dbReference type="ARBA" id="ARBA00023136"/>
    </source>
</evidence>
<feature type="transmembrane region" description="Helical" evidence="6">
    <location>
        <begin position="250"/>
        <end position="273"/>
    </location>
</feature>
<feature type="transmembrane region" description="Helical" evidence="6">
    <location>
        <begin position="634"/>
        <end position="652"/>
    </location>
</feature>
<evidence type="ECO:0000256" key="1">
    <source>
        <dbReference type="ARBA" id="ARBA00004651"/>
    </source>
</evidence>
<comment type="subcellular location">
    <subcellularLocation>
        <location evidence="1">Cell membrane</location>
        <topology evidence="1">Multi-pass membrane protein</topology>
    </subcellularLocation>
</comment>
<dbReference type="Pfam" id="PF03176">
    <property type="entry name" value="MMPL"/>
    <property type="match status" value="2"/>
</dbReference>
<dbReference type="SUPFAM" id="SSF82866">
    <property type="entry name" value="Multidrug efflux transporter AcrB transmembrane domain"/>
    <property type="match status" value="2"/>
</dbReference>
<evidence type="ECO:0000259" key="7">
    <source>
        <dbReference type="PROSITE" id="PS50156"/>
    </source>
</evidence>
<dbReference type="Proteomes" id="UP001467690">
    <property type="component" value="Unassembled WGS sequence"/>
</dbReference>
<evidence type="ECO:0000256" key="4">
    <source>
        <dbReference type="ARBA" id="ARBA00022989"/>
    </source>
</evidence>
<keyword evidence="2" id="KW-1003">Cell membrane</keyword>
<reference evidence="8 9" key="1">
    <citation type="submission" date="2024-06" db="EMBL/GenBank/DDBJ databases">
        <authorList>
            <person name="Chen R.Y."/>
        </authorList>
    </citation>
    <scope>NUCLEOTIDE SEQUENCE [LARGE SCALE GENOMIC DNA]</scope>
    <source>
        <strain evidence="8 9">D2</strain>
    </source>
</reference>
<feature type="transmembrane region" description="Helical" evidence="6">
    <location>
        <begin position="658"/>
        <end position="681"/>
    </location>
</feature>
<evidence type="ECO:0000256" key="2">
    <source>
        <dbReference type="ARBA" id="ARBA00022475"/>
    </source>
</evidence>
<feature type="transmembrane region" description="Helical" evidence="6">
    <location>
        <begin position="350"/>
        <end position="376"/>
    </location>
</feature>
<feature type="transmembrane region" description="Helical" evidence="6">
    <location>
        <begin position="397"/>
        <end position="423"/>
    </location>
</feature>
<feature type="transmembrane region" description="Helical" evidence="6">
    <location>
        <begin position="609"/>
        <end position="627"/>
    </location>
</feature>
<feature type="transmembrane region" description="Helical" evidence="6">
    <location>
        <begin position="736"/>
        <end position="761"/>
    </location>
</feature>
<feature type="transmembrane region" description="Helical" evidence="6">
    <location>
        <begin position="321"/>
        <end position="344"/>
    </location>
</feature>
<dbReference type="InterPro" id="IPR004869">
    <property type="entry name" value="MMPL_dom"/>
</dbReference>
<comment type="caution">
    <text evidence="8">The sequence shown here is derived from an EMBL/GenBank/DDBJ whole genome shotgun (WGS) entry which is preliminary data.</text>
</comment>
<evidence type="ECO:0000256" key="3">
    <source>
        <dbReference type="ARBA" id="ARBA00022692"/>
    </source>
</evidence>
<dbReference type="PANTHER" id="PTHR33406">
    <property type="entry name" value="MEMBRANE PROTEIN MJ1562-RELATED"/>
    <property type="match status" value="1"/>
</dbReference>
<feature type="transmembrane region" description="Helical" evidence="6">
    <location>
        <begin position="224"/>
        <end position="243"/>
    </location>
</feature>
<protein>
    <submittedName>
        <fullName evidence="8">MMPL family transporter</fullName>
    </submittedName>
</protein>
<dbReference type="RefSeq" id="WP_143869671.1">
    <property type="nucleotide sequence ID" value="NZ_CP041660.1"/>
</dbReference>
<keyword evidence="9" id="KW-1185">Reference proteome</keyword>
<accession>A0ABV1RLH3</accession>
<dbReference type="PROSITE" id="PS50156">
    <property type="entry name" value="SSD"/>
    <property type="match status" value="1"/>
</dbReference>
<gene>
    <name evidence="8" type="ORF">ABS311_17805</name>
</gene>
<dbReference type="InterPro" id="IPR050545">
    <property type="entry name" value="Mycobact_MmpL"/>
</dbReference>
<feature type="transmembrane region" description="Helical" evidence="6">
    <location>
        <begin position="279"/>
        <end position="300"/>
    </location>
</feature>
<dbReference type="Gene3D" id="1.20.1640.10">
    <property type="entry name" value="Multidrug efflux transporter AcrB transmembrane domain"/>
    <property type="match status" value="2"/>
</dbReference>
<dbReference type="InterPro" id="IPR000731">
    <property type="entry name" value="SSD"/>
</dbReference>
<evidence type="ECO:0000313" key="9">
    <source>
        <dbReference type="Proteomes" id="UP001467690"/>
    </source>
</evidence>
<evidence type="ECO:0000256" key="6">
    <source>
        <dbReference type="SAM" id="Phobius"/>
    </source>
</evidence>
<keyword evidence="3 6" id="KW-0812">Transmembrane</keyword>
<sequence>MVDLVQRVIFRNRLSVIFIFALLTLIFGIFATQIKLDAAFTKNIPLQHPYMQTYLKYADDFGGANNILISVCDKSGNIYNPDFFDTLKGIHDQLFFIPGVNRSSVLSLFAPAVRYTEIVEEGFVGGPVIPANFSNDDKSLQEVRRNTEKSGQVGRLVSNDYSCAMVKAQLLDVDPNTKEAVDTIGFANKLENDIRAQFASDQHTIHIIGFSKMVGDVAAGAKDVLLFFLVAIVVTAILVYLFCHSMMLTALPIVCSVGAMVWKLGILSMLGYGLDPMSILLPFLIFAIGVSHGVQMINSIGKRIASGAGAKIAAKKSFRALFLPGFIALLSDCIGFVTILSIDIGIIQELAIAASIGVGVIILTNLILLPVLVSFVKFPQHYRKQAESAKASKIWHYLVYLSKPASSLILLFVMVALFVLGHWQSQEMKIGDLHAGAPALHQDSVYNQDTFLITKKYEVGVDILSVIAETVPDACTQYEIMKKIDDFQWRLNNVEGVQSSVSLTTVTKTITAGYNEGNPKWRVLPQNSATLAQSVSRVATSTGLLNTDCSAMPIILFLQDHKAETIENVINVVKAEKHNYETDNLKFVLALGPAGVMGATNEAVAEAQVPMMIYVYSAVIILCLVTFRSVRATAAVVIPLFIVSTLAQALMTKMDIGLTVYTLPVIALGVGIGIDYGIYILSNMIEKLKQGMNLTEAYRQALIERGSAVMFTGITLAIGVSTWVFSSLKFQVDMGILLTFMFLVNMLGAILFLPALCRLFWWKR</sequence>
<feature type="domain" description="SSD" evidence="7">
    <location>
        <begin position="248"/>
        <end position="375"/>
    </location>
</feature>
<evidence type="ECO:0000313" key="8">
    <source>
        <dbReference type="EMBL" id="MER2493739.1"/>
    </source>
</evidence>
<keyword evidence="4 6" id="KW-1133">Transmembrane helix</keyword>
<keyword evidence="5 6" id="KW-0472">Membrane</keyword>
<name>A0ABV1RLH3_9ALTE</name>
<proteinExistence type="predicted"/>
<feature type="transmembrane region" description="Helical" evidence="6">
    <location>
        <begin position="702"/>
        <end position="724"/>
    </location>
</feature>
<feature type="transmembrane region" description="Helical" evidence="6">
    <location>
        <begin position="12"/>
        <end position="31"/>
    </location>
</feature>
<organism evidence="8 9">
    <name type="scientific">Catenovulum sediminis</name>
    <dbReference type="NCBI Taxonomy" id="1740262"/>
    <lineage>
        <taxon>Bacteria</taxon>
        <taxon>Pseudomonadati</taxon>
        <taxon>Pseudomonadota</taxon>
        <taxon>Gammaproteobacteria</taxon>
        <taxon>Alteromonadales</taxon>
        <taxon>Alteromonadaceae</taxon>
        <taxon>Catenovulum</taxon>
    </lineage>
</organism>
<dbReference type="PANTHER" id="PTHR33406:SF10">
    <property type="entry name" value="SSD DOMAIN-CONTAINING PROTEIN"/>
    <property type="match status" value="1"/>
</dbReference>
<dbReference type="EMBL" id="JBELOE010000265">
    <property type="protein sequence ID" value="MER2493739.1"/>
    <property type="molecule type" value="Genomic_DNA"/>
</dbReference>